<accession>A0A0R2L0D8</accession>
<feature type="domain" description="PRD" evidence="2">
    <location>
        <begin position="171"/>
        <end position="276"/>
    </location>
</feature>
<protein>
    <submittedName>
        <fullName evidence="3">Transcriptional antiterminator</fullName>
    </submittedName>
</protein>
<dbReference type="Gene3D" id="2.30.24.10">
    <property type="entry name" value="CAT RNA-binding domain"/>
    <property type="match status" value="1"/>
</dbReference>
<dbReference type="Pfam" id="PF00874">
    <property type="entry name" value="PRD"/>
    <property type="match status" value="2"/>
</dbReference>
<dbReference type="AlphaFoldDB" id="A0A0R2L0D8"/>
<dbReference type="Pfam" id="PF03123">
    <property type="entry name" value="CAT_RBD"/>
    <property type="match status" value="1"/>
</dbReference>
<dbReference type="GO" id="GO:0006355">
    <property type="term" value="P:regulation of DNA-templated transcription"/>
    <property type="evidence" value="ECO:0007669"/>
    <property type="project" value="InterPro"/>
</dbReference>
<organism evidence="3 4">
    <name type="scientific">Pediococcus stilesii</name>
    <dbReference type="NCBI Taxonomy" id="331679"/>
    <lineage>
        <taxon>Bacteria</taxon>
        <taxon>Bacillati</taxon>
        <taxon>Bacillota</taxon>
        <taxon>Bacilli</taxon>
        <taxon>Lactobacillales</taxon>
        <taxon>Lactobacillaceae</taxon>
        <taxon>Pediococcus</taxon>
    </lineage>
</organism>
<keyword evidence="1" id="KW-0677">Repeat</keyword>
<dbReference type="SMART" id="SM01061">
    <property type="entry name" value="CAT_RBD"/>
    <property type="match status" value="1"/>
</dbReference>
<comment type="caution">
    <text evidence="3">The sequence shown here is derived from an EMBL/GenBank/DDBJ whole genome shotgun (WGS) entry which is preliminary data.</text>
</comment>
<gene>
    <name evidence="3" type="ORF">IV81_GL000816</name>
</gene>
<evidence type="ECO:0000256" key="1">
    <source>
        <dbReference type="ARBA" id="ARBA00022737"/>
    </source>
</evidence>
<feature type="domain" description="PRD" evidence="2">
    <location>
        <begin position="65"/>
        <end position="170"/>
    </location>
</feature>
<dbReference type="NCBIfam" id="NF046042">
    <property type="entry name" value="LicT"/>
    <property type="match status" value="1"/>
</dbReference>
<dbReference type="Gene3D" id="1.10.1790.10">
    <property type="entry name" value="PRD domain"/>
    <property type="match status" value="2"/>
</dbReference>
<dbReference type="PATRIC" id="fig|331679.3.peg.821"/>
<dbReference type="PROSITE" id="PS51372">
    <property type="entry name" value="PRD_2"/>
    <property type="match status" value="2"/>
</dbReference>
<dbReference type="InterPro" id="IPR036634">
    <property type="entry name" value="PRD_sf"/>
</dbReference>
<dbReference type="InterPro" id="IPR011608">
    <property type="entry name" value="PRD"/>
</dbReference>
<evidence type="ECO:0000313" key="3">
    <source>
        <dbReference type="EMBL" id="KRN95025.1"/>
    </source>
</evidence>
<dbReference type="InterPro" id="IPR004341">
    <property type="entry name" value="CAT_RNA-bd_dom"/>
</dbReference>
<dbReference type="SUPFAM" id="SSF63520">
    <property type="entry name" value="PTS-regulatory domain, PRD"/>
    <property type="match status" value="2"/>
</dbReference>
<dbReference type="PANTHER" id="PTHR30185:SF15">
    <property type="entry name" value="CRYPTIC BETA-GLUCOSIDE BGL OPERON ANTITERMINATOR"/>
    <property type="match status" value="1"/>
</dbReference>
<keyword evidence="4" id="KW-1185">Reference proteome</keyword>
<sequence>MRVIKVFNNNVILARTDSNQELVLMGKGIGFHKKIKDTVEESKIYKRFVLDETTNNSQLEQILEDVPMEELNTYRDILEIARKKLTIISLPNLFITLSDHLHYTIERYREGVVIGNPLLFEIKKFYTDEFEVGLQMAEVIKKELDVALPEDEVGFIALHLVNAEEKTGDMNTTIKGTQLVKSILSIISKFLEIEYDESTLNYQRLVTHLQFFVQRFLSNQKSEDGDEFLYSFVKDKYSESFRCMQRINEFLRNTYQRPMDLNEKIYLTIHIERIRE</sequence>
<dbReference type="InterPro" id="IPR036650">
    <property type="entry name" value="CAT_RNA-bd_dom_sf"/>
</dbReference>
<dbReference type="STRING" id="331679.IV81_GL000816"/>
<dbReference type="PANTHER" id="PTHR30185">
    <property type="entry name" value="CRYPTIC BETA-GLUCOSIDE BGL OPERON ANTITERMINATOR"/>
    <property type="match status" value="1"/>
</dbReference>
<name>A0A0R2L0D8_9LACO</name>
<dbReference type="InterPro" id="IPR050661">
    <property type="entry name" value="BglG_antiterminators"/>
</dbReference>
<dbReference type="RefSeq" id="WP_057801554.1">
    <property type="nucleotide sequence ID" value="NZ_JQBX01000002.1"/>
</dbReference>
<evidence type="ECO:0000259" key="2">
    <source>
        <dbReference type="PROSITE" id="PS51372"/>
    </source>
</evidence>
<evidence type="ECO:0000313" key="4">
    <source>
        <dbReference type="Proteomes" id="UP000051859"/>
    </source>
</evidence>
<reference evidence="3 4" key="1">
    <citation type="journal article" date="2015" name="Genome Announc.">
        <title>Expanding the biotechnology potential of lactobacilli through comparative genomics of 213 strains and associated genera.</title>
        <authorList>
            <person name="Sun Z."/>
            <person name="Harris H.M."/>
            <person name="McCann A."/>
            <person name="Guo C."/>
            <person name="Argimon S."/>
            <person name="Zhang W."/>
            <person name="Yang X."/>
            <person name="Jeffery I.B."/>
            <person name="Cooney J.C."/>
            <person name="Kagawa T.F."/>
            <person name="Liu W."/>
            <person name="Song Y."/>
            <person name="Salvetti E."/>
            <person name="Wrobel A."/>
            <person name="Rasinkangas P."/>
            <person name="Parkhill J."/>
            <person name="Rea M.C."/>
            <person name="O'Sullivan O."/>
            <person name="Ritari J."/>
            <person name="Douillard F.P."/>
            <person name="Paul Ross R."/>
            <person name="Yang R."/>
            <person name="Briner A.E."/>
            <person name="Felis G.E."/>
            <person name="de Vos W.M."/>
            <person name="Barrangou R."/>
            <person name="Klaenhammer T.R."/>
            <person name="Caufield P.W."/>
            <person name="Cui Y."/>
            <person name="Zhang H."/>
            <person name="O'Toole P.W."/>
        </authorList>
    </citation>
    <scope>NUCLEOTIDE SEQUENCE [LARGE SCALE GENOMIC DNA]</scope>
    <source>
        <strain evidence="3 4">DSM 18001</strain>
    </source>
</reference>
<dbReference type="Proteomes" id="UP000051859">
    <property type="component" value="Unassembled WGS sequence"/>
</dbReference>
<dbReference type="EMBL" id="JQBX01000002">
    <property type="protein sequence ID" value="KRN95025.1"/>
    <property type="molecule type" value="Genomic_DNA"/>
</dbReference>
<dbReference type="GO" id="GO:0003723">
    <property type="term" value="F:RNA binding"/>
    <property type="evidence" value="ECO:0007669"/>
    <property type="project" value="InterPro"/>
</dbReference>
<dbReference type="SUPFAM" id="SSF50151">
    <property type="entry name" value="SacY-like RNA-binding domain"/>
    <property type="match status" value="1"/>
</dbReference>
<proteinExistence type="predicted"/>